<dbReference type="EnsemblPlants" id="OB03G40460.1">
    <property type="protein sequence ID" value="OB03G40460.1"/>
    <property type="gene ID" value="OB03G40460"/>
</dbReference>
<dbReference type="Gramene" id="OB03G40460.1">
    <property type="protein sequence ID" value="OB03G40460.1"/>
    <property type="gene ID" value="OB03G40460"/>
</dbReference>
<evidence type="ECO:0000313" key="1">
    <source>
        <dbReference type="EnsemblPlants" id="OB03G40460.1"/>
    </source>
</evidence>
<dbReference type="Proteomes" id="UP000006038">
    <property type="component" value="Chromosome 3"/>
</dbReference>
<name>J3LSM0_ORYBR</name>
<sequence>MSKLRHHVTSLASKAGAWNRSRKYTKKILIKLFCRTSTLGSAWCLRQILHESLLVGMNNRASNCKFATNNLYKSAFGRNLNERKQRKNLNMFFRCNLCALFFLFLLPSKQESEGSVTHRCHGGRPVASVD</sequence>
<accession>J3LSM0</accession>
<reference evidence="1" key="1">
    <citation type="journal article" date="2013" name="Nat. Commun.">
        <title>Whole-genome sequencing of Oryza brachyantha reveals mechanisms underlying Oryza genome evolution.</title>
        <authorList>
            <person name="Chen J."/>
            <person name="Huang Q."/>
            <person name="Gao D."/>
            <person name="Wang J."/>
            <person name="Lang Y."/>
            <person name="Liu T."/>
            <person name="Li B."/>
            <person name="Bai Z."/>
            <person name="Luis Goicoechea J."/>
            <person name="Liang C."/>
            <person name="Chen C."/>
            <person name="Zhang W."/>
            <person name="Sun S."/>
            <person name="Liao Y."/>
            <person name="Zhang X."/>
            <person name="Yang L."/>
            <person name="Song C."/>
            <person name="Wang M."/>
            <person name="Shi J."/>
            <person name="Liu G."/>
            <person name="Liu J."/>
            <person name="Zhou H."/>
            <person name="Zhou W."/>
            <person name="Yu Q."/>
            <person name="An N."/>
            <person name="Chen Y."/>
            <person name="Cai Q."/>
            <person name="Wang B."/>
            <person name="Liu B."/>
            <person name="Min J."/>
            <person name="Huang Y."/>
            <person name="Wu H."/>
            <person name="Li Z."/>
            <person name="Zhang Y."/>
            <person name="Yin Y."/>
            <person name="Song W."/>
            <person name="Jiang J."/>
            <person name="Jackson S.A."/>
            <person name="Wing R.A."/>
            <person name="Wang J."/>
            <person name="Chen M."/>
        </authorList>
    </citation>
    <scope>NUCLEOTIDE SEQUENCE [LARGE SCALE GENOMIC DNA]</scope>
    <source>
        <strain evidence="1">cv. IRGC 101232</strain>
    </source>
</reference>
<proteinExistence type="predicted"/>
<organism evidence="1">
    <name type="scientific">Oryza brachyantha</name>
    <name type="common">malo sina</name>
    <dbReference type="NCBI Taxonomy" id="4533"/>
    <lineage>
        <taxon>Eukaryota</taxon>
        <taxon>Viridiplantae</taxon>
        <taxon>Streptophyta</taxon>
        <taxon>Embryophyta</taxon>
        <taxon>Tracheophyta</taxon>
        <taxon>Spermatophyta</taxon>
        <taxon>Magnoliopsida</taxon>
        <taxon>Liliopsida</taxon>
        <taxon>Poales</taxon>
        <taxon>Poaceae</taxon>
        <taxon>BOP clade</taxon>
        <taxon>Oryzoideae</taxon>
        <taxon>Oryzeae</taxon>
        <taxon>Oryzinae</taxon>
        <taxon>Oryza</taxon>
    </lineage>
</organism>
<dbReference type="HOGENOM" id="CLU_1941343_0_0_1"/>
<evidence type="ECO:0000313" key="2">
    <source>
        <dbReference type="Proteomes" id="UP000006038"/>
    </source>
</evidence>
<keyword evidence="2" id="KW-1185">Reference proteome</keyword>
<reference evidence="1" key="2">
    <citation type="submission" date="2013-04" db="UniProtKB">
        <authorList>
            <consortium name="EnsemblPlants"/>
        </authorList>
    </citation>
    <scope>IDENTIFICATION</scope>
</reference>
<protein>
    <submittedName>
        <fullName evidence="1">Uncharacterized protein</fullName>
    </submittedName>
</protein>
<dbReference type="AlphaFoldDB" id="J3LSM0"/>